<dbReference type="GO" id="GO:0032259">
    <property type="term" value="P:methylation"/>
    <property type="evidence" value="ECO:0007669"/>
    <property type="project" value="UniProtKB-KW"/>
</dbReference>
<comment type="caution">
    <text evidence="2">The sequence shown here is derived from an EMBL/GenBank/DDBJ whole genome shotgun (WGS) entry which is preliminary data.</text>
</comment>
<dbReference type="CDD" id="cd02440">
    <property type="entry name" value="AdoMet_MTases"/>
    <property type="match status" value="1"/>
</dbReference>
<gene>
    <name evidence="2" type="ORF">DRJ31_07130</name>
</gene>
<dbReference type="Proteomes" id="UP000278475">
    <property type="component" value="Unassembled WGS sequence"/>
</dbReference>
<dbReference type="Gene3D" id="3.40.50.150">
    <property type="entry name" value="Vaccinia Virus protein VP39"/>
    <property type="match status" value="1"/>
</dbReference>
<evidence type="ECO:0000313" key="2">
    <source>
        <dbReference type="EMBL" id="RLE48492.1"/>
    </source>
</evidence>
<keyword evidence="2" id="KW-0808">Transferase</keyword>
<sequence>MKLLQQFYKKTCEAAHLKVGRSSEMSWQPFDEYAEQYDSWYSEKREVLESEIKVIRAFNLKGFGIDVGVGSGIFVEASRAYVGIDPALNMLKIAKRRGIEVIRAVGEHLPFKDSTFDYAIMVTVLSFLENPVKTLMEVGRVLVDGGVFVLCDVPKDSEWGKLYEKKKAEGHRFYKYAKFYTLDEMRSMLISNNFIVEEIKSTLSNPPYSQMVVEEPVNGFSGQGFVCIKARKNPGSSKAIPS</sequence>
<proteinExistence type="predicted"/>
<evidence type="ECO:0000313" key="3">
    <source>
        <dbReference type="Proteomes" id="UP000278475"/>
    </source>
</evidence>
<dbReference type="EMBL" id="QMQV01000072">
    <property type="protein sequence ID" value="RLE48492.1"/>
    <property type="molecule type" value="Genomic_DNA"/>
</dbReference>
<dbReference type="GO" id="GO:0008757">
    <property type="term" value="F:S-adenosylmethionine-dependent methyltransferase activity"/>
    <property type="evidence" value="ECO:0007669"/>
    <property type="project" value="InterPro"/>
</dbReference>
<name>A0A497EN71_9CREN</name>
<dbReference type="PANTHER" id="PTHR42912:SF80">
    <property type="entry name" value="METHYLTRANSFERASE DOMAIN-CONTAINING PROTEIN"/>
    <property type="match status" value="1"/>
</dbReference>
<feature type="domain" description="Methyltransferase type 11" evidence="1">
    <location>
        <begin position="65"/>
        <end position="150"/>
    </location>
</feature>
<organism evidence="2 3">
    <name type="scientific">Thermoproteota archaeon</name>
    <dbReference type="NCBI Taxonomy" id="2056631"/>
    <lineage>
        <taxon>Archaea</taxon>
        <taxon>Thermoproteota</taxon>
    </lineage>
</organism>
<dbReference type="InterPro" id="IPR013216">
    <property type="entry name" value="Methyltransf_11"/>
</dbReference>
<dbReference type="InterPro" id="IPR050508">
    <property type="entry name" value="Methyltransf_Superfamily"/>
</dbReference>
<evidence type="ECO:0000259" key="1">
    <source>
        <dbReference type="Pfam" id="PF08241"/>
    </source>
</evidence>
<dbReference type="AlphaFoldDB" id="A0A497EN71"/>
<dbReference type="SUPFAM" id="SSF53335">
    <property type="entry name" value="S-adenosyl-L-methionine-dependent methyltransferases"/>
    <property type="match status" value="1"/>
</dbReference>
<reference evidence="2 3" key="1">
    <citation type="submission" date="2018-06" db="EMBL/GenBank/DDBJ databases">
        <title>Extensive metabolic versatility and redundancy in microbially diverse, dynamic hydrothermal sediments.</title>
        <authorList>
            <person name="Dombrowski N."/>
            <person name="Teske A."/>
            <person name="Baker B.J."/>
        </authorList>
    </citation>
    <scope>NUCLEOTIDE SEQUENCE [LARGE SCALE GENOMIC DNA]</scope>
    <source>
        <strain evidence="2">B66_G16</strain>
    </source>
</reference>
<dbReference type="PANTHER" id="PTHR42912">
    <property type="entry name" value="METHYLTRANSFERASE"/>
    <property type="match status" value="1"/>
</dbReference>
<dbReference type="InterPro" id="IPR029063">
    <property type="entry name" value="SAM-dependent_MTases_sf"/>
</dbReference>
<accession>A0A497EN71</accession>
<keyword evidence="2" id="KW-0489">Methyltransferase</keyword>
<protein>
    <submittedName>
        <fullName evidence="2">Class I SAM-dependent methyltransferase</fullName>
    </submittedName>
</protein>
<dbReference type="Pfam" id="PF08241">
    <property type="entry name" value="Methyltransf_11"/>
    <property type="match status" value="1"/>
</dbReference>